<keyword evidence="1" id="KW-1133">Transmembrane helix</keyword>
<gene>
    <name evidence="2" type="ORF">A8C56_07820</name>
</gene>
<name>A0A1A9I1G9_9BACT</name>
<dbReference type="KEGG" id="nia:A8C56_07820"/>
<protein>
    <submittedName>
        <fullName evidence="2">Uncharacterized protein</fullName>
    </submittedName>
</protein>
<evidence type="ECO:0000313" key="3">
    <source>
        <dbReference type="Proteomes" id="UP000077667"/>
    </source>
</evidence>
<dbReference type="Proteomes" id="UP000077667">
    <property type="component" value="Chromosome"/>
</dbReference>
<reference evidence="2 3" key="1">
    <citation type="submission" date="2016-05" db="EMBL/GenBank/DDBJ databases">
        <title>Niabella ginsenosidivorans BS26 whole genome sequencing.</title>
        <authorList>
            <person name="Im W.T."/>
            <person name="Siddiqi M.Z."/>
        </authorList>
    </citation>
    <scope>NUCLEOTIDE SEQUENCE [LARGE SCALE GENOMIC DNA]</scope>
    <source>
        <strain evidence="2 3">BS26</strain>
    </source>
</reference>
<keyword evidence="1" id="KW-0472">Membrane</keyword>
<dbReference type="RefSeq" id="WP_067754180.1">
    <property type="nucleotide sequence ID" value="NZ_CP015772.1"/>
</dbReference>
<dbReference type="EMBL" id="CP015772">
    <property type="protein sequence ID" value="ANH80899.1"/>
    <property type="molecule type" value="Genomic_DNA"/>
</dbReference>
<evidence type="ECO:0000313" key="2">
    <source>
        <dbReference type="EMBL" id="ANH80899.1"/>
    </source>
</evidence>
<keyword evidence="3" id="KW-1185">Reference proteome</keyword>
<feature type="transmembrane region" description="Helical" evidence="1">
    <location>
        <begin position="48"/>
        <end position="66"/>
    </location>
</feature>
<accession>A0A1A9I1G9</accession>
<dbReference type="AlphaFoldDB" id="A0A1A9I1G9"/>
<dbReference type="STRING" id="1176587.A8C56_07820"/>
<organism evidence="2 3">
    <name type="scientific">Niabella ginsenosidivorans</name>
    <dbReference type="NCBI Taxonomy" id="1176587"/>
    <lineage>
        <taxon>Bacteria</taxon>
        <taxon>Pseudomonadati</taxon>
        <taxon>Bacteroidota</taxon>
        <taxon>Chitinophagia</taxon>
        <taxon>Chitinophagales</taxon>
        <taxon>Chitinophagaceae</taxon>
        <taxon>Niabella</taxon>
    </lineage>
</organism>
<keyword evidence="1" id="KW-0812">Transmembrane</keyword>
<sequence length="76" mass="8728">MFPDPAGEVRAAGWWRISNEGFSRRACYRPVALAHTVYLRFRQRRESCIVSGLFVIMVLTVPALLVQRPSFFLSAR</sequence>
<proteinExistence type="predicted"/>
<evidence type="ECO:0000256" key="1">
    <source>
        <dbReference type="SAM" id="Phobius"/>
    </source>
</evidence>